<dbReference type="PATRIC" id="fig|1300343.5.peg.2236"/>
<dbReference type="Gene3D" id="3.30.110.170">
    <property type="entry name" value="Protein of unknown function (DUF541), domain 1"/>
    <property type="match status" value="1"/>
</dbReference>
<dbReference type="GO" id="GO:0006974">
    <property type="term" value="P:DNA damage response"/>
    <property type="evidence" value="ECO:0007669"/>
    <property type="project" value="TreeGrafter"/>
</dbReference>
<dbReference type="Gene3D" id="3.30.70.2970">
    <property type="entry name" value="Protein of unknown function (DUF541), domain 2"/>
    <property type="match status" value="1"/>
</dbReference>
<dbReference type="PANTHER" id="PTHR34387">
    <property type="entry name" value="SLR1258 PROTEIN"/>
    <property type="match status" value="1"/>
</dbReference>
<accession>A0A0A2GT08</accession>
<keyword evidence="1" id="KW-0732">Signal</keyword>
<sequence length="228" mass="25012">MKYITVLILLITMSISAQNNTMQPLVNVTGEGIVKVVPDGVNIRVRVENQGKEAKQVKAENDQAIDNVIKFLRSQGIDSKYVQTEYINLNKNYDYNSKTYNYNANQTLTIKLKDLKMYEGVMAGLLNSGINRIDNVQFTSSQMDALKADARVKAIKDAKDKATAYAGALGQTIGKAVQISEQGSASPQPPMYKARMMSMEMDNAAGGETIAPGELTITTKISVSFELK</sequence>
<dbReference type="OrthoDB" id="6021921at2"/>
<dbReference type="EMBL" id="JSAQ01000001">
    <property type="protein sequence ID" value="KGO05668.1"/>
    <property type="molecule type" value="Genomic_DNA"/>
</dbReference>
<comment type="caution">
    <text evidence="2">The sequence shown here is derived from an EMBL/GenBank/DDBJ whole genome shotgun (WGS) entry which is preliminary data.</text>
</comment>
<feature type="signal peptide" evidence="1">
    <location>
        <begin position="1"/>
        <end position="17"/>
    </location>
</feature>
<dbReference type="PANTHER" id="PTHR34387:SF1">
    <property type="entry name" value="PERIPLASMIC IMMUNOGENIC PROTEIN"/>
    <property type="match status" value="1"/>
</dbReference>
<reference evidence="2 3" key="1">
    <citation type="submission" date="2014-10" db="EMBL/GenBank/DDBJ databases">
        <title>Draft genome sequence of the proteorhodopsin-containing marine bacterium Dokdonia donghaensis.</title>
        <authorList>
            <person name="Gomez-Consarnau L."/>
            <person name="Gonzalez J.M."/>
            <person name="Riedel T."/>
            <person name="Jaenicke S."/>
            <person name="Wagner-Doebler I."/>
            <person name="Fuhrman J.A."/>
        </authorList>
    </citation>
    <scope>NUCLEOTIDE SEQUENCE [LARGE SCALE GENOMIC DNA]</scope>
    <source>
        <strain evidence="2 3">DSW-1</strain>
    </source>
</reference>
<dbReference type="KEGG" id="ddo:I597_2217"/>
<dbReference type="Pfam" id="PF04402">
    <property type="entry name" value="SIMPL"/>
    <property type="match status" value="1"/>
</dbReference>
<dbReference type="InterPro" id="IPR052022">
    <property type="entry name" value="26kDa_periplasmic_antigen"/>
</dbReference>
<feature type="chain" id="PRO_5001987213" description="Periplasmic immunogenic protein" evidence="1">
    <location>
        <begin position="18"/>
        <end position="228"/>
    </location>
</feature>
<name>A0A0A2GT08_9FLAO</name>
<evidence type="ECO:0000313" key="2">
    <source>
        <dbReference type="EMBL" id="KGO05668.1"/>
    </source>
</evidence>
<evidence type="ECO:0000313" key="3">
    <source>
        <dbReference type="Proteomes" id="UP000030140"/>
    </source>
</evidence>
<protein>
    <recommendedName>
        <fullName evidence="4">Periplasmic immunogenic protein</fullName>
    </recommendedName>
</protein>
<dbReference type="AlphaFoldDB" id="A0A0A2GT08"/>
<evidence type="ECO:0008006" key="4">
    <source>
        <dbReference type="Google" id="ProtNLM"/>
    </source>
</evidence>
<evidence type="ECO:0000256" key="1">
    <source>
        <dbReference type="SAM" id="SignalP"/>
    </source>
</evidence>
<proteinExistence type="predicted"/>
<keyword evidence="3" id="KW-1185">Reference proteome</keyword>
<organism evidence="2 3">
    <name type="scientific">Dokdonia donghaensis DSW-1</name>
    <dbReference type="NCBI Taxonomy" id="1300343"/>
    <lineage>
        <taxon>Bacteria</taxon>
        <taxon>Pseudomonadati</taxon>
        <taxon>Bacteroidota</taxon>
        <taxon>Flavobacteriia</taxon>
        <taxon>Flavobacteriales</taxon>
        <taxon>Flavobacteriaceae</taxon>
        <taxon>Dokdonia</taxon>
    </lineage>
</organism>
<dbReference type="RefSeq" id="WP_035324711.1">
    <property type="nucleotide sequence ID" value="NZ_CP015125.1"/>
</dbReference>
<gene>
    <name evidence="2" type="ORF">NV36_01590</name>
</gene>
<dbReference type="InterPro" id="IPR007497">
    <property type="entry name" value="SIMPL/DUF541"/>
</dbReference>
<dbReference type="Proteomes" id="UP000030140">
    <property type="component" value="Unassembled WGS sequence"/>
</dbReference>